<dbReference type="EMBL" id="PIPL01000004">
    <property type="protein sequence ID" value="RUO22983.1"/>
    <property type="molecule type" value="Genomic_DNA"/>
</dbReference>
<gene>
    <name evidence="2" type="ORF">CWE09_13705</name>
</gene>
<dbReference type="Pfam" id="PF01928">
    <property type="entry name" value="CYTH"/>
    <property type="match status" value="1"/>
</dbReference>
<dbReference type="RefSeq" id="WP_126804624.1">
    <property type="nucleotide sequence ID" value="NZ_PIPL01000004.1"/>
</dbReference>
<dbReference type="Gene3D" id="2.40.320.10">
    <property type="entry name" value="Hypothetical Protein Pfu-838710-001"/>
    <property type="match status" value="1"/>
</dbReference>
<dbReference type="InterPro" id="IPR023577">
    <property type="entry name" value="CYTH_domain"/>
</dbReference>
<name>A0A432W1D4_9GAMM</name>
<keyword evidence="3" id="KW-1185">Reference proteome</keyword>
<protein>
    <recommendedName>
        <fullName evidence="1">CYTH domain-containing protein</fullName>
    </recommendedName>
</protein>
<dbReference type="SMART" id="SM01118">
    <property type="entry name" value="CYTH"/>
    <property type="match status" value="1"/>
</dbReference>
<dbReference type="OrthoDB" id="3034217at2"/>
<accession>A0A432W1D4</accession>
<dbReference type="AlphaFoldDB" id="A0A432W1D4"/>
<dbReference type="GO" id="GO:0046872">
    <property type="term" value="F:metal ion binding"/>
    <property type="evidence" value="ECO:0007669"/>
    <property type="project" value="TreeGrafter"/>
</dbReference>
<evidence type="ECO:0000259" key="1">
    <source>
        <dbReference type="PROSITE" id="PS51707"/>
    </source>
</evidence>
<dbReference type="PROSITE" id="PS51707">
    <property type="entry name" value="CYTH"/>
    <property type="match status" value="1"/>
</dbReference>
<dbReference type="PANTHER" id="PTHR39569:SF1">
    <property type="entry name" value="INORGANIC TRIPHOSPHATASE"/>
    <property type="match status" value="1"/>
</dbReference>
<dbReference type="SUPFAM" id="SSF55154">
    <property type="entry name" value="CYTH-like phosphatases"/>
    <property type="match status" value="1"/>
</dbReference>
<sequence length="210" mass="24105">MNQESELKFTFSAADDKALRSYLNKCTSAQQSRHLINEYFDTAEKDLQRFRIGCRIRRWRTEQGMEAEQTIKLAGTVNNGLHQRPEYNLPATDLQTPDLTSFPADIWPSDMDISVINKELLLQFSVDFERSIWIADFNSDNAENRIEIALDDGFIRAGDQTQRIYELELELLSGSVDALRSFADQLNQSVHLTAFDESKAQRGYALMQGR</sequence>
<dbReference type="InterPro" id="IPR039013">
    <property type="entry name" value="YgiF"/>
</dbReference>
<feature type="domain" description="CYTH" evidence="1">
    <location>
        <begin position="2"/>
        <end position="210"/>
    </location>
</feature>
<dbReference type="Proteomes" id="UP000288293">
    <property type="component" value="Unassembled WGS sequence"/>
</dbReference>
<evidence type="ECO:0000313" key="3">
    <source>
        <dbReference type="Proteomes" id="UP000288293"/>
    </source>
</evidence>
<dbReference type="InterPro" id="IPR033469">
    <property type="entry name" value="CYTH-like_dom_sf"/>
</dbReference>
<proteinExistence type="predicted"/>
<dbReference type="CDD" id="cd07756">
    <property type="entry name" value="CYTH-like_Pase_CHAD"/>
    <property type="match status" value="1"/>
</dbReference>
<dbReference type="GO" id="GO:0050355">
    <property type="term" value="F:inorganic triphosphate phosphatase activity"/>
    <property type="evidence" value="ECO:0007669"/>
    <property type="project" value="InterPro"/>
</dbReference>
<organism evidence="2 3">
    <name type="scientific">Aliidiomarina minuta</name>
    <dbReference type="NCBI Taxonomy" id="880057"/>
    <lineage>
        <taxon>Bacteria</taxon>
        <taxon>Pseudomonadati</taxon>
        <taxon>Pseudomonadota</taxon>
        <taxon>Gammaproteobacteria</taxon>
        <taxon>Alteromonadales</taxon>
        <taxon>Idiomarinaceae</taxon>
        <taxon>Aliidiomarina</taxon>
    </lineage>
</organism>
<comment type="caution">
    <text evidence="2">The sequence shown here is derived from an EMBL/GenBank/DDBJ whole genome shotgun (WGS) entry which is preliminary data.</text>
</comment>
<reference evidence="2 3" key="1">
    <citation type="journal article" date="2011" name="Front. Microbiol.">
        <title>Genomic signatures of strain selection and enhancement in Bacillus atrophaeus var. globigii, a historical biowarfare simulant.</title>
        <authorList>
            <person name="Gibbons H.S."/>
            <person name="Broomall S.M."/>
            <person name="McNew L.A."/>
            <person name="Daligault H."/>
            <person name="Chapman C."/>
            <person name="Bruce D."/>
            <person name="Karavis M."/>
            <person name="Krepps M."/>
            <person name="McGregor P.A."/>
            <person name="Hong C."/>
            <person name="Park K.H."/>
            <person name="Akmal A."/>
            <person name="Feldman A."/>
            <person name="Lin J.S."/>
            <person name="Chang W.E."/>
            <person name="Higgs B.W."/>
            <person name="Demirev P."/>
            <person name="Lindquist J."/>
            <person name="Liem A."/>
            <person name="Fochler E."/>
            <person name="Read T.D."/>
            <person name="Tapia R."/>
            <person name="Johnson S."/>
            <person name="Bishop-Lilly K.A."/>
            <person name="Detter C."/>
            <person name="Han C."/>
            <person name="Sozhamannan S."/>
            <person name="Rosenzweig C.N."/>
            <person name="Skowronski E.W."/>
        </authorList>
    </citation>
    <scope>NUCLEOTIDE SEQUENCE [LARGE SCALE GENOMIC DNA]</scope>
    <source>
        <strain evidence="2 3">MLST1</strain>
    </source>
</reference>
<evidence type="ECO:0000313" key="2">
    <source>
        <dbReference type="EMBL" id="RUO22983.1"/>
    </source>
</evidence>
<dbReference type="PANTHER" id="PTHR39569">
    <property type="entry name" value="INORGANIC TRIPHOSPHATASE"/>
    <property type="match status" value="1"/>
</dbReference>